<evidence type="ECO:0000256" key="7">
    <source>
        <dbReference type="ARBA" id="ARBA00023136"/>
    </source>
</evidence>
<evidence type="ECO:0000256" key="2">
    <source>
        <dbReference type="ARBA" id="ARBA00004141"/>
    </source>
</evidence>
<dbReference type="Proteomes" id="UP000184485">
    <property type="component" value="Unassembled WGS sequence"/>
</dbReference>
<comment type="similarity">
    <text evidence="3">Belongs to the major facilitator superfamily. TCR/Tet family.</text>
</comment>
<keyword evidence="4" id="KW-0813">Transport</keyword>
<dbReference type="GO" id="GO:0022857">
    <property type="term" value="F:transmembrane transporter activity"/>
    <property type="evidence" value="ECO:0007669"/>
    <property type="project" value="InterPro"/>
</dbReference>
<dbReference type="RefSeq" id="WP_073058526.1">
    <property type="nucleotide sequence ID" value="NZ_FQUP01000010.1"/>
</dbReference>
<comment type="function">
    <text evidence="1">Resistance to tetracycline by an active tetracycline efflux. This is an energy-dependent process that decreases the accumulation of the antibiotic in whole cells. This protein functions as a metal-tetracycline/H(+) antiporter.</text>
</comment>
<dbReference type="STRING" id="1122133.SAMN02745157_0011"/>
<feature type="transmembrane region" description="Helical" evidence="8">
    <location>
        <begin position="95"/>
        <end position="115"/>
    </location>
</feature>
<evidence type="ECO:0000256" key="3">
    <source>
        <dbReference type="ARBA" id="ARBA00007520"/>
    </source>
</evidence>
<dbReference type="EMBL" id="FQUP01000010">
    <property type="protein sequence ID" value="SHG93087.1"/>
    <property type="molecule type" value="Genomic_DNA"/>
</dbReference>
<evidence type="ECO:0000313" key="10">
    <source>
        <dbReference type="EMBL" id="SHG93087.1"/>
    </source>
</evidence>
<sequence>MMTAVELRGTAAPKPLVRLVPVYAIVGVSYLGYAMMATLFVPMMLSPTSPYVPEGASMQLRSLLLGVLLMLYPMAQVVGSPVLGALSDRYGRRPVLVASLAVTTIAYGLICIGLATHMLWLLAFALAACGIGEANAAIGTSVVADTTDPDERPKYLGYMWSVVSVSYVLGPVLGGATAARFGYMPPFLAMLAILAATLATVVVFFRETHAPDARAQSQKIAASLGNLLTVFTDKPLRAYYLVNFLVFVASMGFWRVITEYLVDVFDLSVGEVTVDYAALALTAGIGNLVIMPILVGRVDMRRLGMISTTLGALGVLLVLVPAGASVAVAFGALASIALALSFASLSGLLSARVGPERQGAVLGNNTALGFLGEAIGVLGGSMLAGISPELPMVLFALVALLAVIILKTRITPTEAVVDKAVSRHPGDGEA</sequence>
<evidence type="ECO:0000313" key="11">
    <source>
        <dbReference type="Proteomes" id="UP000184485"/>
    </source>
</evidence>
<dbReference type="InterPro" id="IPR011701">
    <property type="entry name" value="MFS"/>
</dbReference>
<dbReference type="InterPro" id="IPR005829">
    <property type="entry name" value="Sugar_transporter_CS"/>
</dbReference>
<organism evidence="10 11">
    <name type="scientific">Kaistia soli DSM 19436</name>
    <dbReference type="NCBI Taxonomy" id="1122133"/>
    <lineage>
        <taxon>Bacteria</taxon>
        <taxon>Pseudomonadati</taxon>
        <taxon>Pseudomonadota</taxon>
        <taxon>Alphaproteobacteria</taxon>
        <taxon>Hyphomicrobiales</taxon>
        <taxon>Kaistiaceae</taxon>
        <taxon>Kaistia</taxon>
    </lineage>
</organism>
<evidence type="ECO:0000259" key="9">
    <source>
        <dbReference type="PROSITE" id="PS50850"/>
    </source>
</evidence>
<feature type="transmembrane region" description="Helical" evidence="8">
    <location>
        <begin position="328"/>
        <end position="349"/>
    </location>
</feature>
<feature type="transmembrane region" description="Helical" evidence="8">
    <location>
        <begin position="63"/>
        <end position="83"/>
    </location>
</feature>
<feature type="transmembrane region" description="Helical" evidence="8">
    <location>
        <begin position="121"/>
        <end position="143"/>
    </location>
</feature>
<dbReference type="PANTHER" id="PTHR23504:SF15">
    <property type="entry name" value="MAJOR FACILITATOR SUPERFAMILY (MFS) PROFILE DOMAIN-CONTAINING PROTEIN"/>
    <property type="match status" value="1"/>
</dbReference>
<dbReference type="InterPro" id="IPR001958">
    <property type="entry name" value="Tet-R_TetA/multi-R_MdtG-like"/>
</dbReference>
<protein>
    <submittedName>
        <fullName evidence="10">Predicted arabinose efflux permease, MFS family</fullName>
    </submittedName>
</protein>
<dbReference type="SUPFAM" id="SSF103473">
    <property type="entry name" value="MFS general substrate transporter"/>
    <property type="match status" value="1"/>
</dbReference>
<dbReference type="PRINTS" id="PR01035">
    <property type="entry name" value="TCRTETA"/>
</dbReference>
<reference evidence="10 11" key="1">
    <citation type="submission" date="2016-11" db="EMBL/GenBank/DDBJ databases">
        <authorList>
            <person name="Jaros S."/>
            <person name="Januszkiewicz K."/>
            <person name="Wedrychowicz H."/>
        </authorList>
    </citation>
    <scope>NUCLEOTIDE SEQUENCE [LARGE SCALE GENOMIC DNA]</scope>
    <source>
        <strain evidence="10 11">DSM 19436</strain>
    </source>
</reference>
<dbReference type="PROSITE" id="PS00216">
    <property type="entry name" value="SUGAR_TRANSPORT_1"/>
    <property type="match status" value="1"/>
</dbReference>
<dbReference type="OrthoDB" id="9764259at2"/>
<feature type="transmembrane region" description="Helical" evidence="8">
    <location>
        <begin position="20"/>
        <end position="43"/>
    </location>
</feature>
<comment type="subcellular location">
    <subcellularLocation>
        <location evidence="2">Membrane</location>
        <topology evidence="2">Multi-pass membrane protein</topology>
    </subcellularLocation>
</comment>
<keyword evidence="5 8" id="KW-0812">Transmembrane</keyword>
<accession>A0A1M5NUC4</accession>
<evidence type="ECO:0000256" key="5">
    <source>
        <dbReference type="ARBA" id="ARBA00022692"/>
    </source>
</evidence>
<name>A0A1M5NUC4_9HYPH</name>
<keyword evidence="6 8" id="KW-1133">Transmembrane helix</keyword>
<feature type="transmembrane region" description="Helical" evidence="8">
    <location>
        <begin position="361"/>
        <end position="384"/>
    </location>
</feature>
<evidence type="ECO:0000256" key="4">
    <source>
        <dbReference type="ARBA" id="ARBA00022448"/>
    </source>
</evidence>
<dbReference type="PROSITE" id="PS50850">
    <property type="entry name" value="MFS"/>
    <property type="match status" value="1"/>
</dbReference>
<feature type="transmembrane region" description="Helical" evidence="8">
    <location>
        <begin position="238"/>
        <end position="257"/>
    </location>
</feature>
<feature type="transmembrane region" description="Helical" evidence="8">
    <location>
        <begin position="155"/>
        <end position="174"/>
    </location>
</feature>
<dbReference type="AlphaFoldDB" id="A0A1M5NUC4"/>
<dbReference type="Gene3D" id="1.20.1250.20">
    <property type="entry name" value="MFS general substrate transporter like domains"/>
    <property type="match status" value="1"/>
</dbReference>
<dbReference type="InterPro" id="IPR036259">
    <property type="entry name" value="MFS_trans_sf"/>
</dbReference>
<dbReference type="PANTHER" id="PTHR23504">
    <property type="entry name" value="MAJOR FACILITATOR SUPERFAMILY DOMAIN-CONTAINING PROTEIN 10"/>
    <property type="match status" value="1"/>
</dbReference>
<evidence type="ECO:0000256" key="6">
    <source>
        <dbReference type="ARBA" id="ARBA00022989"/>
    </source>
</evidence>
<dbReference type="GO" id="GO:0016020">
    <property type="term" value="C:membrane"/>
    <property type="evidence" value="ECO:0007669"/>
    <property type="project" value="UniProtKB-SubCell"/>
</dbReference>
<proteinExistence type="inferred from homology"/>
<evidence type="ECO:0000256" key="1">
    <source>
        <dbReference type="ARBA" id="ARBA00003279"/>
    </source>
</evidence>
<feature type="transmembrane region" description="Helical" evidence="8">
    <location>
        <begin position="390"/>
        <end position="406"/>
    </location>
</feature>
<feature type="transmembrane region" description="Helical" evidence="8">
    <location>
        <begin position="303"/>
        <end position="322"/>
    </location>
</feature>
<feature type="transmembrane region" description="Helical" evidence="8">
    <location>
        <begin position="277"/>
        <end position="296"/>
    </location>
</feature>
<evidence type="ECO:0000256" key="8">
    <source>
        <dbReference type="SAM" id="Phobius"/>
    </source>
</evidence>
<keyword evidence="7 8" id="KW-0472">Membrane</keyword>
<feature type="transmembrane region" description="Helical" evidence="8">
    <location>
        <begin position="186"/>
        <end position="205"/>
    </location>
</feature>
<gene>
    <name evidence="10" type="ORF">SAMN02745157_0011</name>
</gene>
<keyword evidence="11" id="KW-1185">Reference proteome</keyword>
<feature type="domain" description="Major facilitator superfamily (MFS) profile" evidence="9">
    <location>
        <begin position="22"/>
        <end position="414"/>
    </location>
</feature>
<dbReference type="InterPro" id="IPR020846">
    <property type="entry name" value="MFS_dom"/>
</dbReference>
<dbReference type="Pfam" id="PF07690">
    <property type="entry name" value="MFS_1"/>
    <property type="match status" value="1"/>
</dbReference>